<comment type="caution">
    <text evidence="1">The sequence shown here is derived from an EMBL/GenBank/DDBJ whole genome shotgun (WGS) entry which is preliminary data.</text>
</comment>
<sequence length="131" mass="14581">MRKVLPLLAPPVNPAIIGKEFLTDGGIKASVLASKTGFLTPRAASCTSEILRDAIPVCVPAEQLVLPLPRFHWRGTRDANRRLLRKFRTAQNQLATPESSAFHKRLPALMRFHSKRSRRPNLGSFTIIQSS</sequence>
<organism evidence="1 2">
    <name type="scientific">Pleurodeles waltl</name>
    <name type="common">Iberian ribbed newt</name>
    <dbReference type="NCBI Taxonomy" id="8319"/>
    <lineage>
        <taxon>Eukaryota</taxon>
        <taxon>Metazoa</taxon>
        <taxon>Chordata</taxon>
        <taxon>Craniata</taxon>
        <taxon>Vertebrata</taxon>
        <taxon>Euteleostomi</taxon>
        <taxon>Amphibia</taxon>
        <taxon>Batrachia</taxon>
        <taxon>Caudata</taxon>
        <taxon>Salamandroidea</taxon>
        <taxon>Salamandridae</taxon>
        <taxon>Pleurodelinae</taxon>
        <taxon>Pleurodeles</taxon>
    </lineage>
</organism>
<dbReference type="EMBL" id="JANPWB010000009">
    <property type="protein sequence ID" value="KAJ1149687.1"/>
    <property type="molecule type" value="Genomic_DNA"/>
</dbReference>
<proteinExistence type="predicted"/>
<accession>A0AAV7RDI7</accession>
<gene>
    <name evidence="1" type="ORF">NDU88_002492</name>
</gene>
<dbReference type="AlphaFoldDB" id="A0AAV7RDI7"/>
<evidence type="ECO:0000313" key="2">
    <source>
        <dbReference type="Proteomes" id="UP001066276"/>
    </source>
</evidence>
<keyword evidence="2" id="KW-1185">Reference proteome</keyword>
<name>A0AAV7RDI7_PLEWA</name>
<protein>
    <submittedName>
        <fullName evidence="1">Uncharacterized protein</fullName>
    </submittedName>
</protein>
<evidence type="ECO:0000313" key="1">
    <source>
        <dbReference type="EMBL" id="KAJ1149687.1"/>
    </source>
</evidence>
<dbReference type="Proteomes" id="UP001066276">
    <property type="component" value="Chromosome 5"/>
</dbReference>
<reference evidence="1" key="1">
    <citation type="journal article" date="2022" name="bioRxiv">
        <title>Sequencing and chromosome-scale assembly of the giantPleurodeles waltlgenome.</title>
        <authorList>
            <person name="Brown T."/>
            <person name="Elewa A."/>
            <person name="Iarovenko S."/>
            <person name="Subramanian E."/>
            <person name="Araus A.J."/>
            <person name="Petzold A."/>
            <person name="Susuki M."/>
            <person name="Suzuki K.-i.T."/>
            <person name="Hayashi T."/>
            <person name="Toyoda A."/>
            <person name="Oliveira C."/>
            <person name="Osipova E."/>
            <person name="Leigh N.D."/>
            <person name="Simon A."/>
            <person name="Yun M.H."/>
        </authorList>
    </citation>
    <scope>NUCLEOTIDE SEQUENCE</scope>
    <source>
        <strain evidence="1">20211129_DDA</strain>
        <tissue evidence="1">Liver</tissue>
    </source>
</reference>